<dbReference type="STRING" id="4615.A0A199V3D7"/>
<evidence type="ECO:0000259" key="1">
    <source>
        <dbReference type="Pfam" id="PF06957"/>
    </source>
</evidence>
<dbReference type="GO" id="GO:0030126">
    <property type="term" value="C:COPI vesicle coat"/>
    <property type="evidence" value="ECO:0007669"/>
    <property type="project" value="InterPro"/>
</dbReference>
<accession>A0A199V3D7</accession>
<evidence type="ECO:0000313" key="2">
    <source>
        <dbReference type="EMBL" id="OAY71569.1"/>
    </source>
</evidence>
<reference evidence="2 3" key="1">
    <citation type="journal article" date="2016" name="DNA Res.">
        <title>The draft genome of MD-2 pineapple using hybrid error correction of long reads.</title>
        <authorList>
            <person name="Redwan R.M."/>
            <person name="Saidin A."/>
            <person name="Kumar S.V."/>
        </authorList>
    </citation>
    <scope>NUCLEOTIDE SEQUENCE [LARGE SCALE GENOMIC DNA]</scope>
    <source>
        <strain evidence="3">cv. MD2</strain>
        <tissue evidence="2">Leaf</tissue>
    </source>
</reference>
<dbReference type="AlphaFoldDB" id="A0A199V3D7"/>
<dbReference type="Proteomes" id="UP000092600">
    <property type="component" value="Unassembled WGS sequence"/>
</dbReference>
<dbReference type="Pfam" id="PF06957">
    <property type="entry name" value="COPI_C"/>
    <property type="match status" value="1"/>
</dbReference>
<sequence>MRMLLKNSLNEAQAKKAKQVLHVCGDRKDANRLNYDYRNPFIACAWAAETTFPHEMNIGKKERLYRYAAYCL</sequence>
<comment type="caution">
    <text evidence="2">The sequence shown here is derived from an EMBL/GenBank/DDBJ whole genome shotgun (WGS) entry which is preliminary data.</text>
</comment>
<dbReference type="GO" id="GO:0006886">
    <property type="term" value="P:intracellular protein transport"/>
    <property type="evidence" value="ECO:0007669"/>
    <property type="project" value="InterPro"/>
</dbReference>
<dbReference type="GO" id="GO:0016192">
    <property type="term" value="P:vesicle-mediated transport"/>
    <property type="evidence" value="ECO:0007669"/>
    <property type="project" value="InterPro"/>
</dbReference>
<feature type="domain" description="Coatomer alpha subunit C-terminal" evidence="1">
    <location>
        <begin position="2"/>
        <end position="47"/>
    </location>
</feature>
<gene>
    <name evidence="2" type="ORF">ACMD2_08489</name>
</gene>
<protein>
    <submittedName>
        <fullName evidence="2">Coatomer subunit alpha-2</fullName>
    </submittedName>
</protein>
<name>A0A199V3D7_ANACO</name>
<organism evidence="2 3">
    <name type="scientific">Ananas comosus</name>
    <name type="common">Pineapple</name>
    <name type="synonym">Ananas ananas</name>
    <dbReference type="NCBI Taxonomy" id="4615"/>
    <lineage>
        <taxon>Eukaryota</taxon>
        <taxon>Viridiplantae</taxon>
        <taxon>Streptophyta</taxon>
        <taxon>Embryophyta</taxon>
        <taxon>Tracheophyta</taxon>
        <taxon>Spermatophyta</taxon>
        <taxon>Magnoliopsida</taxon>
        <taxon>Liliopsida</taxon>
        <taxon>Poales</taxon>
        <taxon>Bromeliaceae</taxon>
        <taxon>Bromelioideae</taxon>
        <taxon>Ananas</taxon>
    </lineage>
</organism>
<dbReference type="EMBL" id="LSRQ01003421">
    <property type="protein sequence ID" value="OAY71569.1"/>
    <property type="molecule type" value="Genomic_DNA"/>
</dbReference>
<dbReference type="InterPro" id="IPR010714">
    <property type="entry name" value="Coatomer_asu_C"/>
</dbReference>
<dbReference type="GO" id="GO:0005198">
    <property type="term" value="F:structural molecule activity"/>
    <property type="evidence" value="ECO:0007669"/>
    <property type="project" value="InterPro"/>
</dbReference>
<evidence type="ECO:0000313" key="3">
    <source>
        <dbReference type="Proteomes" id="UP000092600"/>
    </source>
</evidence>
<proteinExistence type="predicted"/>